<sequence length="257" mass="30437">QIIPLRQLEDQEEIEMNEITVATPSRLRFAGVKTFVTDEEKKMIPVKDIDSISVLQSREIARKQKNDQLRHKLEESLARRAVMREAVRMRNEQLKKRIEEEREAYFLSGRRMKREANEKKDIEEVMKKNREEARQRILDREEKELEKLRRRLAEVKEENEKLEKTEKNEGSSTTEKPKGKITKVEKKKTSSSTRTTPDPTTTRPLSQFERKMDTNHLLDIISKMERERPTVFDRSAVTSFDRVFNNIGQEMHELLVG</sequence>
<gene>
    <name evidence="2" type="ORF">PMAYCL1PPCAC_18665</name>
</gene>
<accession>A0AAN5CPZ3</accession>
<feature type="compositionally biased region" description="Basic and acidic residues" evidence="1">
    <location>
        <begin position="157"/>
        <end position="188"/>
    </location>
</feature>
<evidence type="ECO:0000313" key="2">
    <source>
        <dbReference type="EMBL" id="GMR48470.1"/>
    </source>
</evidence>
<name>A0AAN5CPZ3_9BILA</name>
<feature type="region of interest" description="Disordered" evidence="1">
    <location>
        <begin position="157"/>
        <end position="206"/>
    </location>
</feature>
<feature type="non-terminal residue" evidence="2">
    <location>
        <position position="1"/>
    </location>
</feature>
<evidence type="ECO:0000256" key="1">
    <source>
        <dbReference type="SAM" id="MobiDB-lite"/>
    </source>
</evidence>
<keyword evidence="3" id="KW-1185">Reference proteome</keyword>
<reference evidence="3" key="1">
    <citation type="submission" date="2022-10" db="EMBL/GenBank/DDBJ databases">
        <title>Genome assembly of Pristionchus species.</title>
        <authorList>
            <person name="Yoshida K."/>
            <person name="Sommer R.J."/>
        </authorList>
    </citation>
    <scope>NUCLEOTIDE SEQUENCE [LARGE SCALE GENOMIC DNA]</scope>
    <source>
        <strain evidence="3">RS5460</strain>
    </source>
</reference>
<proteinExistence type="predicted"/>
<dbReference type="Proteomes" id="UP001328107">
    <property type="component" value="Unassembled WGS sequence"/>
</dbReference>
<organism evidence="2 3">
    <name type="scientific">Pristionchus mayeri</name>
    <dbReference type="NCBI Taxonomy" id="1317129"/>
    <lineage>
        <taxon>Eukaryota</taxon>
        <taxon>Metazoa</taxon>
        <taxon>Ecdysozoa</taxon>
        <taxon>Nematoda</taxon>
        <taxon>Chromadorea</taxon>
        <taxon>Rhabditida</taxon>
        <taxon>Rhabditina</taxon>
        <taxon>Diplogasteromorpha</taxon>
        <taxon>Diplogasteroidea</taxon>
        <taxon>Neodiplogasteridae</taxon>
        <taxon>Pristionchus</taxon>
    </lineage>
</organism>
<comment type="caution">
    <text evidence="2">The sequence shown here is derived from an EMBL/GenBank/DDBJ whole genome shotgun (WGS) entry which is preliminary data.</text>
</comment>
<protein>
    <submittedName>
        <fullName evidence="2">Uncharacterized protein</fullName>
    </submittedName>
</protein>
<dbReference type="EMBL" id="BTRK01000004">
    <property type="protein sequence ID" value="GMR48470.1"/>
    <property type="molecule type" value="Genomic_DNA"/>
</dbReference>
<dbReference type="AlphaFoldDB" id="A0AAN5CPZ3"/>
<evidence type="ECO:0000313" key="3">
    <source>
        <dbReference type="Proteomes" id="UP001328107"/>
    </source>
</evidence>
<feature type="compositionally biased region" description="Low complexity" evidence="1">
    <location>
        <begin position="190"/>
        <end position="202"/>
    </location>
</feature>